<feature type="coiled-coil region" evidence="1">
    <location>
        <begin position="21"/>
        <end position="48"/>
    </location>
</feature>
<accession>A0AA39TBJ3</accession>
<dbReference type="AlphaFoldDB" id="A0AA39TBJ3"/>
<evidence type="ECO:0000313" key="2">
    <source>
        <dbReference type="EMBL" id="KAK0478106.1"/>
    </source>
</evidence>
<keyword evidence="1" id="KW-0175">Coiled coil</keyword>
<dbReference type="EMBL" id="JAUEPU010000097">
    <property type="protein sequence ID" value="KAK0478106.1"/>
    <property type="molecule type" value="Genomic_DNA"/>
</dbReference>
<evidence type="ECO:0000256" key="1">
    <source>
        <dbReference type="SAM" id="Coils"/>
    </source>
</evidence>
<proteinExistence type="predicted"/>
<sequence>MRIKDELQHIDKELKSNTPELKKVESAYAKLQGKIANLKSSIDAAEDRIFSSFCQKIKVSHIREYEECQLKVGQEESEAQLWYDSQITCLTHFPSLIFWYAKARFESKALKSACERLQHLEGVISTEGVLEKLKDQKEAAENNISNSEAMMHVS</sequence>
<feature type="coiled-coil region" evidence="1">
    <location>
        <begin position="123"/>
        <end position="150"/>
    </location>
</feature>
<keyword evidence="3" id="KW-1185">Reference proteome</keyword>
<evidence type="ECO:0000313" key="3">
    <source>
        <dbReference type="Proteomes" id="UP001175228"/>
    </source>
</evidence>
<reference evidence="2" key="1">
    <citation type="submission" date="2023-06" db="EMBL/GenBank/DDBJ databases">
        <authorList>
            <consortium name="Lawrence Berkeley National Laboratory"/>
            <person name="Ahrendt S."/>
            <person name="Sahu N."/>
            <person name="Indic B."/>
            <person name="Wong-Bajracharya J."/>
            <person name="Merenyi Z."/>
            <person name="Ke H.-M."/>
            <person name="Monk M."/>
            <person name="Kocsube S."/>
            <person name="Drula E."/>
            <person name="Lipzen A."/>
            <person name="Balint B."/>
            <person name="Henrissat B."/>
            <person name="Andreopoulos B."/>
            <person name="Martin F.M."/>
            <person name="Harder C.B."/>
            <person name="Rigling D."/>
            <person name="Ford K.L."/>
            <person name="Foster G.D."/>
            <person name="Pangilinan J."/>
            <person name="Papanicolaou A."/>
            <person name="Barry K."/>
            <person name="LaButti K."/>
            <person name="Viragh M."/>
            <person name="Koriabine M."/>
            <person name="Yan M."/>
            <person name="Riley R."/>
            <person name="Champramary S."/>
            <person name="Plett K.L."/>
            <person name="Tsai I.J."/>
            <person name="Slot J."/>
            <person name="Sipos G."/>
            <person name="Plett J."/>
            <person name="Nagy L.G."/>
            <person name="Grigoriev I.V."/>
        </authorList>
    </citation>
    <scope>NUCLEOTIDE SEQUENCE</scope>
    <source>
        <strain evidence="2">HWK02</strain>
    </source>
</reference>
<name>A0AA39TBJ3_9AGAR</name>
<comment type="caution">
    <text evidence="2">The sequence shown here is derived from an EMBL/GenBank/DDBJ whole genome shotgun (WGS) entry which is preliminary data.</text>
</comment>
<dbReference type="Proteomes" id="UP001175228">
    <property type="component" value="Unassembled WGS sequence"/>
</dbReference>
<organism evidence="2 3">
    <name type="scientific">Armillaria luteobubalina</name>
    <dbReference type="NCBI Taxonomy" id="153913"/>
    <lineage>
        <taxon>Eukaryota</taxon>
        <taxon>Fungi</taxon>
        <taxon>Dikarya</taxon>
        <taxon>Basidiomycota</taxon>
        <taxon>Agaricomycotina</taxon>
        <taxon>Agaricomycetes</taxon>
        <taxon>Agaricomycetidae</taxon>
        <taxon>Agaricales</taxon>
        <taxon>Marasmiineae</taxon>
        <taxon>Physalacriaceae</taxon>
        <taxon>Armillaria</taxon>
    </lineage>
</organism>
<protein>
    <submittedName>
        <fullName evidence="2">Uncharacterized protein</fullName>
    </submittedName>
</protein>
<gene>
    <name evidence="2" type="ORF">EDD18DRAFT_1087000</name>
</gene>